<name>A0A699TMT1_TANCI</name>
<sequence length="58" mass="6876">ELNFFLGLQVLQKEDGIFLSQDKYIGIFSRNSDSQMSDLQILLWIRKILRERTGLEKM</sequence>
<evidence type="ECO:0000313" key="1">
    <source>
        <dbReference type="EMBL" id="GFD10569.1"/>
    </source>
</evidence>
<proteinExistence type="predicted"/>
<accession>A0A699TMT1</accession>
<protein>
    <submittedName>
        <fullName evidence="1">Uncharacterized protein</fullName>
    </submittedName>
</protein>
<comment type="caution">
    <text evidence="1">The sequence shown here is derived from an EMBL/GenBank/DDBJ whole genome shotgun (WGS) entry which is preliminary data.</text>
</comment>
<dbReference type="EMBL" id="BKCJ011253178">
    <property type="protein sequence ID" value="GFD10569.1"/>
    <property type="molecule type" value="Genomic_DNA"/>
</dbReference>
<organism evidence="1">
    <name type="scientific">Tanacetum cinerariifolium</name>
    <name type="common">Dalmatian daisy</name>
    <name type="synonym">Chrysanthemum cinerariifolium</name>
    <dbReference type="NCBI Taxonomy" id="118510"/>
    <lineage>
        <taxon>Eukaryota</taxon>
        <taxon>Viridiplantae</taxon>
        <taxon>Streptophyta</taxon>
        <taxon>Embryophyta</taxon>
        <taxon>Tracheophyta</taxon>
        <taxon>Spermatophyta</taxon>
        <taxon>Magnoliopsida</taxon>
        <taxon>eudicotyledons</taxon>
        <taxon>Gunneridae</taxon>
        <taxon>Pentapetalae</taxon>
        <taxon>asterids</taxon>
        <taxon>campanulids</taxon>
        <taxon>Asterales</taxon>
        <taxon>Asteraceae</taxon>
        <taxon>Asteroideae</taxon>
        <taxon>Anthemideae</taxon>
        <taxon>Anthemidinae</taxon>
        <taxon>Tanacetum</taxon>
    </lineage>
</organism>
<feature type="non-terminal residue" evidence="1">
    <location>
        <position position="1"/>
    </location>
</feature>
<reference evidence="1" key="1">
    <citation type="journal article" date="2019" name="Sci. Rep.">
        <title>Draft genome of Tanacetum cinerariifolium, the natural source of mosquito coil.</title>
        <authorList>
            <person name="Yamashiro T."/>
            <person name="Shiraishi A."/>
            <person name="Satake H."/>
            <person name="Nakayama K."/>
        </authorList>
    </citation>
    <scope>NUCLEOTIDE SEQUENCE</scope>
</reference>
<gene>
    <name evidence="1" type="ORF">Tci_882538</name>
</gene>
<dbReference type="AlphaFoldDB" id="A0A699TMT1"/>